<keyword evidence="3" id="KW-1185">Reference proteome</keyword>
<dbReference type="EMBL" id="UYYB01032626">
    <property type="protein sequence ID" value="VDM73823.1"/>
    <property type="molecule type" value="Genomic_DNA"/>
</dbReference>
<organism evidence="2 3">
    <name type="scientific">Strongylus vulgaris</name>
    <name type="common">Blood worm</name>
    <dbReference type="NCBI Taxonomy" id="40348"/>
    <lineage>
        <taxon>Eukaryota</taxon>
        <taxon>Metazoa</taxon>
        <taxon>Ecdysozoa</taxon>
        <taxon>Nematoda</taxon>
        <taxon>Chromadorea</taxon>
        <taxon>Rhabditida</taxon>
        <taxon>Rhabditina</taxon>
        <taxon>Rhabditomorpha</taxon>
        <taxon>Strongyloidea</taxon>
        <taxon>Strongylidae</taxon>
        <taxon>Strongylus</taxon>
    </lineage>
</organism>
<dbReference type="Proteomes" id="UP000270094">
    <property type="component" value="Unassembled WGS sequence"/>
</dbReference>
<feature type="compositionally biased region" description="Basic and acidic residues" evidence="1">
    <location>
        <begin position="53"/>
        <end position="66"/>
    </location>
</feature>
<gene>
    <name evidence="2" type="ORF">SVUK_LOCUS8821</name>
</gene>
<evidence type="ECO:0000313" key="3">
    <source>
        <dbReference type="Proteomes" id="UP000270094"/>
    </source>
</evidence>
<name>A0A3P7J0J6_STRVU</name>
<reference evidence="2 3" key="1">
    <citation type="submission" date="2018-11" db="EMBL/GenBank/DDBJ databases">
        <authorList>
            <consortium name="Pathogen Informatics"/>
        </authorList>
    </citation>
    <scope>NUCLEOTIDE SEQUENCE [LARGE SCALE GENOMIC DNA]</scope>
</reference>
<evidence type="ECO:0000313" key="2">
    <source>
        <dbReference type="EMBL" id="VDM73823.1"/>
    </source>
</evidence>
<feature type="region of interest" description="Disordered" evidence="1">
    <location>
        <begin position="50"/>
        <end position="82"/>
    </location>
</feature>
<sequence>MSMRANAIIRRYRTRTLEGGLVLKPVHFKNGNTRLRVFPKYVDESDALPIPMERPREKHPSGDDVSIKSQTLPITPPANGGGAGLYAVKRSFSEVI</sequence>
<proteinExistence type="predicted"/>
<dbReference type="AlphaFoldDB" id="A0A3P7J0J6"/>
<evidence type="ECO:0000256" key="1">
    <source>
        <dbReference type="SAM" id="MobiDB-lite"/>
    </source>
</evidence>
<dbReference type="OrthoDB" id="6099493at2759"/>
<accession>A0A3P7J0J6</accession>
<protein>
    <submittedName>
        <fullName evidence="2">Uncharacterized protein</fullName>
    </submittedName>
</protein>